<evidence type="ECO:0000256" key="1">
    <source>
        <dbReference type="ARBA" id="ARBA00022679"/>
    </source>
</evidence>
<proteinExistence type="predicted"/>
<reference evidence="2" key="1">
    <citation type="journal article" date="2010" name="Nature">
        <title>The Dynamic genome of Hydra.</title>
        <authorList>
            <person name="Chapman J.A."/>
            <person name="Kirkness E.F."/>
            <person name="Simakov O."/>
            <person name="Hampson S.E."/>
            <person name="Mitros T."/>
            <person name="Weinmaier T."/>
            <person name="Rattei T."/>
            <person name="Balasubramanian P.G."/>
            <person name="Borman J."/>
            <person name="Busam D."/>
            <person name="Disbennett K."/>
            <person name="Pfannkoch C."/>
            <person name="Sumin N."/>
            <person name="Sutton G."/>
            <person name="Viswanathan L."/>
            <person name="Walenz B."/>
            <person name="Goodstein D.M."/>
            <person name="Hellsten U."/>
            <person name="Kawashima T."/>
            <person name="Prochnik S.E."/>
            <person name="Putnam N.H."/>
            <person name="Shu S."/>
            <person name="Blumberg B."/>
            <person name="Dana C.E."/>
            <person name="Gee L."/>
            <person name="Kibler D.F."/>
            <person name="Law L."/>
            <person name="Lindgens D."/>
            <person name="Martinez D.E."/>
            <person name="Peng J."/>
            <person name="Wigge P.A."/>
            <person name="Bertulat B."/>
            <person name="Guder C."/>
            <person name="Nakamura Y."/>
            <person name="Ozbek S."/>
            <person name="Watanabe H."/>
            <person name="Khalturin K."/>
            <person name="Hemmrich G."/>
            <person name="Franke A."/>
            <person name="Augustin R."/>
            <person name="Fraune S."/>
            <person name="Hayakawa E."/>
            <person name="Hayakawa S."/>
            <person name="Hirose M."/>
            <person name="Hwang J."/>
            <person name="Ikeo K."/>
            <person name="Nishimiya-Fujisawa C."/>
            <person name="Ogura A."/>
            <person name="Takahashi T."/>
            <person name="Steinmetz P.R."/>
            <person name="Zhang X."/>
            <person name="Aufschnaiter R."/>
            <person name="Eder M.K."/>
            <person name="Gorny A.K."/>
            <person name="Salvenmoser W."/>
            <person name="Heimberg A.M."/>
            <person name="Wheeler B.M."/>
            <person name="Peterson K.J."/>
            <person name="Boettger A."/>
            <person name="Tischler P."/>
            <person name="Wolf A."/>
            <person name="Gojobori T."/>
            <person name="Remington K.A."/>
            <person name="Strausberg R.L."/>
            <person name="Venter J."/>
            <person name="Technau U."/>
            <person name="Hobmayer B."/>
            <person name="Bosch T.C."/>
            <person name="Holstein T.W."/>
            <person name="Fujisawa T."/>
            <person name="Bode H.R."/>
            <person name="David C.N."/>
            <person name="Rokhsar D.S."/>
            <person name="Steele R.E."/>
        </authorList>
    </citation>
    <scope>NUCLEOTIDE SEQUENCE</scope>
</reference>
<dbReference type="PANTHER" id="PTHR48207:SF3">
    <property type="entry name" value="SUCCINATE--HYDROXYMETHYLGLUTARATE COA-TRANSFERASE"/>
    <property type="match status" value="1"/>
</dbReference>
<evidence type="ECO:0000313" key="2">
    <source>
        <dbReference type="EMBL" id="CBA30279.1"/>
    </source>
</evidence>
<dbReference type="Gene3D" id="3.30.1540.10">
    <property type="entry name" value="formyl-coa transferase, domain 3"/>
    <property type="match status" value="1"/>
</dbReference>
<dbReference type="EMBL" id="FN543105">
    <property type="protein sequence ID" value="CBA30279.1"/>
    <property type="molecule type" value="Genomic_DNA"/>
</dbReference>
<dbReference type="AlphaFoldDB" id="C9YC46"/>
<keyword evidence="1 2" id="KW-0808">Transferase</keyword>
<dbReference type="InterPro" id="IPR023606">
    <property type="entry name" value="CoA-Trfase_III_dom_1_sf"/>
</dbReference>
<dbReference type="InterPro" id="IPR003673">
    <property type="entry name" value="CoA-Trfase_fam_III"/>
</dbReference>
<dbReference type="GO" id="GO:0008410">
    <property type="term" value="F:CoA-transferase activity"/>
    <property type="evidence" value="ECO:0007669"/>
    <property type="project" value="TreeGrafter"/>
</dbReference>
<dbReference type="SUPFAM" id="SSF89796">
    <property type="entry name" value="CoA-transferase family III (CaiB/BaiF)"/>
    <property type="match status" value="1"/>
</dbReference>
<protein>
    <recommendedName>
        <fullName evidence="3">CoA transferase</fullName>
    </recommendedName>
</protein>
<sequence length="453" mass="48976">MRILRVKSTLSNRPHRLPWAIPCTEAGMTLPNTPQGALSHLKVLDLSRVLAGPWCTQMLADMGGGCRQGGATCRRRRHPPLGPALHAGGGWQAHARCNLLHRLQPEQALHHHRHGEEEGQALIRQMAVRSDILVENFNVGGLAHYADYASLKALNPRLIYCSITGFGQTGPYAERAGYDLMIQAMSGMMSITGRADGEPGGGPQRAGVAITDVFTGIYATSAILAAVEMRHRTGEGQHIDMALLDVGMAILANQAAGFINTGAEPQRMGNAHPSLVPYQDFPTLDGAMLLAIGNDGQFARFCQAAGRPEWAQDPRFTTNTRRVENRSTLIPLMMEVTRTRSTDAWIALLEDKAVPCGPINTLARAFADPQVQARSLVQNQPVARVEYARAAPETIANASYESIRTVASPIRLSAAPVQLRYPPPALGEHTQVVLTELGLDAGQIQDLQARGIV</sequence>
<name>C9YC46_CURXX</name>
<dbReference type="Gene3D" id="3.40.50.10540">
    <property type="entry name" value="Crotonobetainyl-coa:carnitine coa-transferase, domain 1"/>
    <property type="match status" value="2"/>
</dbReference>
<gene>
    <name evidence="2" type="ORF">Csp_C22750</name>
</gene>
<evidence type="ECO:0008006" key="3">
    <source>
        <dbReference type="Google" id="ProtNLM"/>
    </source>
</evidence>
<accession>C9YC46</accession>
<dbReference type="Pfam" id="PF02515">
    <property type="entry name" value="CoA_transf_3"/>
    <property type="match status" value="2"/>
</dbReference>
<organism evidence="2">
    <name type="scientific">Curvibacter symbiont subsp. Hydra magnipapillata</name>
    <dbReference type="NCBI Taxonomy" id="667019"/>
    <lineage>
        <taxon>Bacteria</taxon>
        <taxon>Pseudomonadati</taxon>
        <taxon>Pseudomonadota</taxon>
        <taxon>Betaproteobacteria</taxon>
        <taxon>Burkholderiales</taxon>
        <taxon>Comamonadaceae</taxon>
        <taxon>Curvibacter</taxon>
    </lineage>
</organism>
<dbReference type="InterPro" id="IPR044855">
    <property type="entry name" value="CoA-Trfase_III_dom3_sf"/>
</dbReference>
<dbReference type="PANTHER" id="PTHR48207">
    <property type="entry name" value="SUCCINATE--HYDROXYMETHYLGLUTARATE COA-TRANSFERASE"/>
    <property type="match status" value="1"/>
</dbReference>
<dbReference type="InterPro" id="IPR050483">
    <property type="entry name" value="CoA-transferase_III_domain"/>
</dbReference>